<name>A0A7R9L2D0_9ACAR</name>
<evidence type="ECO:0000256" key="11">
    <source>
        <dbReference type="RuleBase" id="RU000581"/>
    </source>
</evidence>
<evidence type="ECO:0000256" key="3">
    <source>
        <dbReference type="ARBA" id="ARBA00022516"/>
    </source>
</evidence>
<evidence type="ECO:0000256" key="1">
    <source>
        <dbReference type="ARBA" id="ARBA00004141"/>
    </source>
</evidence>
<keyword evidence="9 12" id="KW-0472">Membrane</keyword>
<evidence type="ECO:0000256" key="2">
    <source>
        <dbReference type="ARBA" id="ARBA00009295"/>
    </source>
</evidence>
<organism evidence="13">
    <name type="scientific">Medioppia subpectinata</name>
    <dbReference type="NCBI Taxonomy" id="1979941"/>
    <lineage>
        <taxon>Eukaryota</taxon>
        <taxon>Metazoa</taxon>
        <taxon>Ecdysozoa</taxon>
        <taxon>Arthropoda</taxon>
        <taxon>Chelicerata</taxon>
        <taxon>Arachnida</taxon>
        <taxon>Acari</taxon>
        <taxon>Acariformes</taxon>
        <taxon>Sarcoptiformes</taxon>
        <taxon>Oribatida</taxon>
        <taxon>Brachypylina</taxon>
        <taxon>Oppioidea</taxon>
        <taxon>Oppiidae</taxon>
        <taxon>Medioppia</taxon>
    </lineage>
</organism>
<dbReference type="AlphaFoldDB" id="A0A7R9L2D0"/>
<dbReference type="PANTHER" id="PTHR11351:SF31">
    <property type="entry name" value="DESATURASE 1, ISOFORM A-RELATED"/>
    <property type="match status" value="1"/>
</dbReference>
<accession>A0A7R9L2D0</accession>
<evidence type="ECO:0000256" key="7">
    <source>
        <dbReference type="ARBA" id="ARBA00023002"/>
    </source>
</evidence>
<dbReference type="GO" id="GO:0005506">
    <property type="term" value="F:iron ion binding"/>
    <property type="evidence" value="ECO:0007669"/>
    <property type="project" value="TreeGrafter"/>
</dbReference>
<keyword evidence="7 11" id="KW-0560">Oxidoreductase</keyword>
<keyword evidence="14" id="KW-1185">Reference proteome</keyword>
<keyword evidence="5" id="KW-0276">Fatty acid metabolism</keyword>
<dbReference type="CDD" id="cd03505">
    <property type="entry name" value="Delta9-FADS-like"/>
    <property type="match status" value="1"/>
</dbReference>
<evidence type="ECO:0000256" key="9">
    <source>
        <dbReference type="ARBA" id="ARBA00023136"/>
    </source>
</evidence>
<dbReference type="PANTHER" id="PTHR11351">
    <property type="entry name" value="ACYL-COA DESATURASE"/>
    <property type="match status" value="1"/>
</dbReference>
<dbReference type="GO" id="GO:0006636">
    <property type="term" value="P:unsaturated fatty acid biosynthetic process"/>
    <property type="evidence" value="ECO:0007669"/>
    <property type="project" value="TreeGrafter"/>
</dbReference>
<sequence>MVDRCMYYNGWKIVWPMIWALTFAHLAALYGLYLMLFGDIRWQTYIWQNVIHLLTAPGVTAGAHRLWSHRSFKAKWPLRLYLMIAQTLSLQRDIYEWSADHRIHHKYSETDADPHNANRGFFYAHMGWLFVEKHPEVIKKVIN</sequence>
<keyword evidence="10 11" id="KW-0275">Fatty acid biosynthesis</keyword>
<evidence type="ECO:0000256" key="10">
    <source>
        <dbReference type="ARBA" id="ARBA00023160"/>
    </source>
</evidence>
<evidence type="ECO:0000313" key="13">
    <source>
        <dbReference type="EMBL" id="CAD7633822.1"/>
    </source>
</evidence>
<comment type="cofactor">
    <cofactor evidence="11">
        <name>Fe(2+)</name>
        <dbReference type="ChEBI" id="CHEBI:29033"/>
    </cofactor>
</comment>
<comment type="similarity">
    <text evidence="2 11">Belongs to the fatty acid desaturase type 1 family.</text>
</comment>
<evidence type="ECO:0000256" key="6">
    <source>
        <dbReference type="ARBA" id="ARBA00022989"/>
    </source>
</evidence>
<reference evidence="13" key="1">
    <citation type="submission" date="2020-11" db="EMBL/GenBank/DDBJ databases">
        <authorList>
            <person name="Tran Van P."/>
        </authorList>
    </citation>
    <scope>NUCLEOTIDE SEQUENCE</scope>
</reference>
<keyword evidence="3 11" id="KW-0444">Lipid biosynthesis</keyword>
<comment type="domain">
    <text evidence="11">The histidine box domains are involved in binding the catalytic metal ions.</text>
</comment>
<keyword evidence="6 12" id="KW-1133">Transmembrane helix</keyword>
<evidence type="ECO:0000313" key="14">
    <source>
        <dbReference type="Proteomes" id="UP000759131"/>
    </source>
</evidence>
<protein>
    <submittedName>
        <fullName evidence="13">Uncharacterized protein</fullName>
    </submittedName>
</protein>
<proteinExistence type="inferred from homology"/>
<evidence type="ECO:0000256" key="12">
    <source>
        <dbReference type="SAM" id="Phobius"/>
    </source>
</evidence>
<keyword evidence="8" id="KW-0443">Lipid metabolism</keyword>
<evidence type="ECO:0000256" key="4">
    <source>
        <dbReference type="ARBA" id="ARBA00022692"/>
    </source>
</evidence>
<dbReference type="GO" id="GO:0005789">
    <property type="term" value="C:endoplasmic reticulum membrane"/>
    <property type="evidence" value="ECO:0007669"/>
    <property type="project" value="TreeGrafter"/>
</dbReference>
<evidence type="ECO:0000256" key="5">
    <source>
        <dbReference type="ARBA" id="ARBA00022832"/>
    </source>
</evidence>
<dbReference type="InterPro" id="IPR015876">
    <property type="entry name" value="Acyl-CoA_DS"/>
</dbReference>
<keyword evidence="4 11" id="KW-0812">Transmembrane</keyword>
<dbReference type="PRINTS" id="PR00075">
    <property type="entry name" value="FACDDSATRASE"/>
</dbReference>
<dbReference type="GO" id="GO:0004768">
    <property type="term" value="F:stearoyl-CoA 9-desaturase activity"/>
    <property type="evidence" value="ECO:0007669"/>
    <property type="project" value="TreeGrafter"/>
</dbReference>
<evidence type="ECO:0000256" key="8">
    <source>
        <dbReference type="ARBA" id="ARBA00023098"/>
    </source>
</evidence>
<comment type="subcellular location">
    <subcellularLocation>
        <location evidence="1">Membrane</location>
        <topology evidence="1">Multi-pass membrane protein</topology>
    </subcellularLocation>
</comment>
<dbReference type="EMBL" id="CAJPIZ010013450">
    <property type="protein sequence ID" value="CAG2114252.1"/>
    <property type="molecule type" value="Genomic_DNA"/>
</dbReference>
<gene>
    <name evidence="13" type="ORF">OSB1V03_LOCUS14218</name>
</gene>
<dbReference type="Proteomes" id="UP000759131">
    <property type="component" value="Unassembled WGS sequence"/>
</dbReference>
<dbReference type="OrthoDB" id="9988030at2759"/>
<dbReference type="EMBL" id="OC868025">
    <property type="protein sequence ID" value="CAD7633822.1"/>
    <property type="molecule type" value="Genomic_DNA"/>
</dbReference>
<feature type="transmembrane region" description="Helical" evidence="12">
    <location>
        <begin position="13"/>
        <end position="36"/>
    </location>
</feature>